<dbReference type="SUPFAM" id="SSF48695">
    <property type="entry name" value="Multiheme cytochromes"/>
    <property type="match status" value="2"/>
</dbReference>
<dbReference type="Proteomes" id="UP000006443">
    <property type="component" value="Unassembled WGS sequence"/>
</dbReference>
<keyword evidence="11" id="KW-1185">Reference proteome</keyword>
<evidence type="ECO:0000256" key="1">
    <source>
        <dbReference type="ARBA" id="ARBA00022448"/>
    </source>
</evidence>
<dbReference type="InterPro" id="IPR038266">
    <property type="entry name" value="NapC/NirT_cytc_sf"/>
</dbReference>
<keyword evidence="4 7" id="KW-0732">Signal</keyword>
<dbReference type="InterPro" id="IPR036280">
    <property type="entry name" value="Multihaem_cyt_sf"/>
</dbReference>
<keyword evidence="2" id="KW-0349">Heme</keyword>
<name>C0GF34_DETAL</name>
<evidence type="ECO:0000256" key="3">
    <source>
        <dbReference type="ARBA" id="ARBA00022723"/>
    </source>
</evidence>
<dbReference type="RefSeq" id="WP_008515587.1">
    <property type="nucleotide sequence ID" value="NZ_ACJM01000004.1"/>
</dbReference>
<dbReference type="STRING" id="555088.DealDRAFT_1093"/>
<keyword evidence="6" id="KW-0408">Iron</keyword>
<accession>C0GF34</accession>
<dbReference type="AlphaFoldDB" id="C0GF34"/>
<proteinExistence type="predicted"/>
<evidence type="ECO:0000256" key="6">
    <source>
        <dbReference type="ARBA" id="ARBA00023004"/>
    </source>
</evidence>
<dbReference type="GO" id="GO:0046872">
    <property type="term" value="F:metal ion binding"/>
    <property type="evidence" value="ECO:0007669"/>
    <property type="project" value="UniProtKB-KW"/>
</dbReference>
<gene>
    <name evidence="10" type="ORF">DealDRAFT_1093</name>
</gene>
<evidence type="ECO:0000313" key="11">
    <source>
        <dbReference type="Proteomes" id="UP000006443"/>
    </source>
</evidence>
<evidence type="ECO:0000259" key="9">
    <source>
        <dbReference type="Pfam" id="PF13435"/>
    </source>
</evidence>
<dbReference type="InterPro" id="IPR010177">
    <property type="entry name" value="Paired_CXXCH_1"/>
</dbReference>
<feature type="domain" description="Cytochrome c-552/4" evidence="9">
    <location>
        <begin position="603"/>
        <end position="653"/>
    </location>
</feature>
<keyword evidence="1" id="KW-0813">Transport</keyword>
<comment type="caution">
    <text evidence="10">The sequence shown here is derived from an EMBL/GenBank/DDBJ whole genome shotgun (WGS) entry which is preliminary data.</text>
</comment>
<dbReference type="EMBL" id="ACJM01000004">
    <property type="protein sequence ID" value="EEG78216.1"/>
    <property type="molecule type" value="Genomic_DNA"/>
</dbReference>
<dbReference type="eggNOG" id="COG2010">
    <property type="taxonomic scope" value="Bacteria"/>
</dbReference>
<evidence type="ECO:0000256" key="5">
    <source>
        <dbReference type="ARBA" id="ARBA00022982"/>
    </source>
</evidence>
<protein>
    <submittedName>
        <fullName evidence="10">Multiheme cytochrome</fullName>
    </submittedName>
</protein>
<dbReference type="Gene3D" id="1.10.1130.10">
    <property type="entry name" value="Flavocytochrome C3, Chain A"/>
    <property type="match status" value="1"/>
</dbReference>
<dbReference type="Pfam" id="PF09699">
    <property type="entry name" value="Paired_CXXCH_1"/>
    <property type="match status" value="1"/>
</dbReference>
<dbReference type="GO" id="GO:0016491">
    <property type="term" value="F:oxidoreductase activity"/>
    <property type="evidence" value="ECO:0007669"/>
    <property type="project" value="TreeGrafter"/>
</dbReference>
<reference evidence="10 11" key="1">
    <citation type="submission" date="2009-02" db="EMBL/GenBank/DDBJ databases">
        <title>Sequencing of the draft genome and assembly of Dethiobacter alkaliphilus AHT 1.</title>
        <authorList>
            <consortium name="US DOE Joint Genome Institute (JGI-PGF)"/>
            <person name="Lucas S."/>
            <person name="Copeland A."/>
            <person name="Lapidus A."/>
            <person name="Glavina del Rio T."/>
            <person name="Dalin E."/>
            <person name="Tice H."/>
            <person name="Bruce D."/>
            <person name="Goodwin L."/>
            <person name="Pitluck S."/>
            <person name="Larimer F."/>
            <person name="Land M.L."/>
            <person name="Hauser L."/>
            <person name="Muyzer G."/>
        </authorList>
    </citation>
    <scope>NUCLEOTIDE SEQUENCE [LARGE SCALE GENOMIC DNA]</scope>
    <source>
        <strain evidence="10 11">AHT 1</strain>
    </source>
</reference>
<feature type="domain" description="Doubled CXXCH motif" evidence="8">
    <location>
        <begin position="67"/>
        <end position="101"/>
    </location>
</feature>
<keyword evidence="5" id="KW-0249">Electron transport</keyword>
<dbReference type="PANTHER" id="PTHR35038">
    <property type="entry name" value="DISSIMILATORY SULFITE REDUCTASE SIRA"/>
    <property type="match status" value="1"/>
</dbReference>
<organism evidence="10 11">
    <name type="scientific">Dethiobacter alkaliphilus AHT 1</name>
    <dbReference type="NCBI Taxonomy" id="555088"/>
    <lineage>
        <taxon>Bacteria</taxon>
        <taxon>Bacillati</taxon>
        <taxon>Bacillota</taxon>
        <taxon>Dethiobacteria</taxon>
        <taxon>Dethiobacterales</taxon>
        <taxon>Dethiobacteraceae</taxon>
        <taxon>Dethiobacter</taxon>
    </lineage>
</organism>
<feature type="signal peptide" evidence="7">
    <location>
        <begin position="1"/>
        <end position="24"/>
    </location>
</feature>
<dbReference type="PANTHER" id="PTHR35038:SF6">
    <property type="entry name" value="SURFACE LOCALIZED DECAHEME CYTOCHROME C LIPOPROTEIN"/>
    <property type="match status" value="1"/>
</dbReference>
<dbReference type="Pfam" id="PF13435">
    <property type="entry name" value="Cytochrome_C554"/>
    <property type="match status" value="1"/>
</dbReference>
<sequence>MMKKYTMFFLIIMLALTMAAAASAEPGPGYGEFFDNPEWPDQGPENIYIPTEDGLPIRIHSDYQNNTDACASCHATHTAIGSSLLQWTDVNTACMACHDGTVTITYDVMSGKIAETDERTSGGLFDGLGDSASSHAVRSGMNIGAAPGGAGSGADGNAWGDEFNCSSCHTPHGIGGNARILHPNPNRVNSEKTVTVDRNNAPQIGEEAPKWFEANLDGKYYYLLPDYALRGYGYNFLIADASTGEAIPMADYTLKVEPVTQNTVVIWEGVDEEEEYNAPARLTLTYTPSVRVTMDIDGWMTADETVEYVSGINDFCGACHTDYNAASGSHKEKVGTYSQAYRHPVGQLSAFNWEIPEGTGLKFETAGGRQIACLTCHVAHGTDEDYWGDTLGGLDYFAEAVANESLFEFSGELFSSSLKRLPNMSACEACHQMGPANYGYESIALAFNERNKANFDRDELFGAEFVGASRCGDCHTQTYNDQKNHLHTLKSRPAGDVPEWQPGGEWREAFPEDGIPLNKDTSFMLQAEDVEVVFGSKWKIRFGIRASEAWELGARWTVADPENPTDEELEGIIFGDYQYNTGIRGFEWTEHGIPDSGNYTSGSTWERNCIGCHTTGFDLAAFEANPTVMPIDPDTGDRNYIADWGVTCEACHGPGELHAADPARDNIVNPARLTVLQQNDACGACHARGFGLKDGSGRNDPIPVAMLPGDRLTNYVDIHTERLHPNSGIGTHHRMQWQELLGLSNMAHGEAGSPERDAQRAYVADVTNYSTKSKVVSCNTCHDSHGVAGYGQNSQTRPMSQLKMDYEQTCAACHGTAPNIEQAMPYAVRSAVQYDIRTHIFDRDRLIDGIDNIDFNIYPTEPK</sequence>
<evidence type="ECO:0000256" key="7">
    <source>
        <dbReference type="SAM" id="SignalP"/>
    </source>
</evidence>
<evidence type="ECO:0000259" key="8">
    <source>
        <dbReference type="Pfam" id="PF09699"/>
    </source>
</evidence>
<evidence type="ECO:0000256" key="4">
    <source>
        <dbReference type="ARBA" id="ARBA00022729"/>
    </source>
</evidence>
<keyword evidence="3" id="KW-0479">Metal-binding</keyword>
<feature type="chain" id="PRO_5002896527" evidence="7">
    <location>
        <begin position="25"/>
        <end position="863"/>
    </location>
</feature>
<evidence type="ECO:0000313" key="10">
    <source>
        <dbReference type="EMBL" id="EEG78216.1"/>
    </source>
</evidence>
<dbReference type="InterPro" id="IPR051829">
    <property type="entry name" value="Multiheme_Cytochr_ET"/>
</dbReference>
<dbReference type="InterPro" id="IPR023155">
    <property type="entry name" value="Cyt_c-552/4"/>
</dbReference>
<dbReference type="Gene3D" id="1.10.3820.10">
    <property type="entry name" value="Di-heme elbow motif domain"/>
    <property type="match status" value="1"/>
</dbReference>
<evidence type="ECO:0000256" key="2">
    <source>
        <dbReference type="ARBA" id="ARBA00022617"/>
    </source>
</evidence>